<dbReference type="InterPro" id="IPR021679">
    <property type="entry name" value="Toxin_endonuclease_YhaV"/>
</dbReference>
<dbReference type="Pfam" id="PF11663">
    <property type="entry name" value="Toxin_YhaV"/>
    <property type="match status" value="1"/>
</dbReference>
<name>A0A1Q8TEI6_9GAMM</name>
<proteinExistence type="predicted"/>
<dbReference type="STRING" id="223900.GCA_000821045_01141"/>
<keyword evidence="2" id="KW-1185">Reference proteome</keyword>
<accession>A0A1Q8TEI6</accession>
<dbReference type="AlphaFoldDB" id="A0A1Q8TEI6"/>
<comment type="caution">
    <text evidence="1">The sequence shown here is derived from an EMBL/GenBank/DDBJ whole genome shotgun (WGS) entry which is preliminary data.</text>
</comment>
<reference evidence="1 2" key="1">
    <citation type="submission" date="2016-12" db="EMBL/GenBank/DDBJ databases">
        <title>Draft genome sequences of strains Salinicola socius SMB35, Salinicola sp. MH3R3-1 and Chromohalobacter sp. SMB17 from the Verkhnekamsk potash mining region of Russia.</title>
        <authorList>
            <person name="Mavrodi D.V."/>
            <person name="Olsson B.E."/>
            <person name="Korsakova E.S."/>
            <person name="Pyankova A."/>
            <person name="Mavrodi O.V."/>
            <person name="Plotnikova E.G."/>
        </authorList>
    </citation>
    <scope>NUCLEOTIDE SEQUENCE [LARGE SCALE GENOMIC DNA]</scope>
    <source>
        <strain evidence="1 2">SMB17</strain>
    </source>
</reference>
<dbReference type="GO" id="GO:0004540">
    <property type="term" value="F:RNA nuclease activity"/>
    <property type="evidence" value="ECO:0007669"/>
    <property type="project" value="InterPro"/>
</dbReference>
<dbReference type="RefSeq" id="WP_075368647.1">
    <property type="nucleotide sequence ID" value="NZ_MSDQ01000012.1"/>
</dbReference>
<gene>
    <name evidence="1" type="ORF">BTW10_06150</name>
</gene>
<sequence>MSPLVINGWTIYAHPLFLAQVEALTDKVKRLQAKDPEGYRTKPATKRLAAIVKLALNDIPQDPSGPQYRQGNTLGTAHTHWQRAKFYQQYRLFFRYDLASRILIYAWVNDESTKRAYGSKYDAYAVFSKMLENGNPPDSWDDLWEAASSEGEHIKALLGSSASR</sequence>
<dbReference type="Proteomes" id="UP000186806">
    <property type="component" value="Unassembled WGS sequence"/>
</dbReference>
<protein>
    <submittedName>
        <fullName evidence="1">Toxin</fullName>
    </submittedName>
</protein>
<dbReference type="EMBL" id="MSDQ01000012">
    <property type="protein sequence ID" value="OLO12097.1"/>
    <property type="molecule type" value="Genomic_DNA"/>
</dbReference>
<dbReference type="GO" id="GO:0110001">
    <property type="term" value="C:toxin-antitoxin complex"/>
    <property type="evidence" value="ECO:0007669"/>
    <property type="project" value="InterPro"/>
</dbReference>
<organism evidence="1 2">
    <name type="scientific">Chromohalobacter japonicus</name>
    <dbReference type="NCBI Taxonomy" id="223900"/>
    <lineage>
        <taxon>Bacteria</taxon>
        <taxon>Pseudomonadati</taxon>
        <taxon>Pseudomonadota</taxon>
        <taxon>Gammaproteobacteria</taxon>
        <taxon>Oceanospirillales</taxon>
        <taxon>Halomonadaceae</taxon>
        <taxon>Chromohalobacter</taxon>
    </lineage>
</organism>
<evidence type="ECO:0000313" key="2">
    <source>
        <dbReference type="Proteomes" id="UP000186806"/>
    </source>
</evidence>
<evidence type="ECO:0000313" key="1">
    <source>
        <dbReference type="EMBL" id="OLO12097.1"/>
    </source>
</evidence>